<keyword evidence="2" id="KW-0479">Metal-binding</keyword>
<sequence>MAKAKADNGVKRVQNRHCYSRIAFLHQAAHHLASKQFSLVPNTQLVNTAQNGDEKGHAAASESTQTQDKSNSTDGIHQTATLQPADGFGLSRRLASHLLTVSRKVNVRASREMKRSICKRCSSILIAGQTADHKVENKSRGGLKPCADVMVVTCSACGFEKRYPFGAQRQPRKIDRVAKSKTAIKDTSCDGDLGQG</sequence>
<dbReference type="Gene3D" id="6.20.50.20">
    <property type="match status" value="1"/>
</dbReference>
<dbReference type="PANTHER" id="PTHR14742:SF0">
    <property type="entry name" value="RIBONUCLEASE P PROTEIN SUBUNIT P21"/>
    <property type="match status" value="1"/>
</dbReference>
<dbReference type="PANTHER" id="PTHR14742">
    <property type="entry name" value="RIBONUCLEASE P SUBUNIT P21"/>
    <property type="match status" value="1"/>
</dbReference>
<evidence type="ECO:0008006" key="8">
    <source>
        <dbReference type="Google" id="ProtNLM"/>
    </source>
</evidence>
<accession>A0A8H3Z2K4</accession>
<comment type="caution">
    <text evidence="6">The sequence shown here is derived from an EMBL/GenBank/DDBJ whole genome shotgun (WGS) entry which is preliminary data.</text>
</comment>
<dbReference type="InterPro" id="IPR007175">
    <property type="entry name" value="Rpr2/Snm1/Rpp21"/>
</dbReference>
<comment type="similarity">
    <text evidence="4">Belongs to the eukaryotic/archaeal RNase P protein component 4 family.</text>
</comment>
<evidence type="ECO:0000313" key="7">
    <source>
        <dbReference type="Proteomes" id="UP000447873"/>
    </source>
</evidence>
<evidence type="ECO:0000256" key="1">
    <source>
        <dbReference type="ARBA" id="ARBA00022694"/>
    </source>
</evidence>
<dbReference type="GO" id="GO:0046872">
    <property type="term" value="F:metal ion binding"/>
    <property type="evidence" value="ECO:0007669"/>
    <property type="project" value="UniProtKB-KW"/>
</dbReference>
<dbReference type="GO" id="GO:0008033">
    <property type="term" value="P:tRNA processing"/>
    <property type="evidence" value="ECO:0007669"/>
    <property type="project" value="UniProtKB-KW"/>
</dbReference>
<evidence type="ECO:0000256" key="4">
    <source>
        <dbReference type="ARBA" id="ARBA00038402"/>
    </source>
</evidence>
<gene>
    <name evidence="6" type="ORF">EG328_001998</name>
</gene>
<proteinExistence type="inferred from homology"/>
<protein>
    <recommendedName>
        <fullName evidence="8">Rpr2-domain-containing protein</fullName>
    </recommendedName>
</protein>
<keyword evidence="1" id="KW-0819">tRNA processing</keyword>
<evidence type="ECO:0000256" key="5">
    <source>
        <dbReference type="SAM" id="MobiDB-lite"/>
    </source>
</evidence>
<feature type="region of interest" description="Disordered" evidence="5">
    <location>
        <begin position="51"/>
        <end position="79"/>
    </location>
</feature>
<dbReference type="Proteomes" id="UP000447873">
    <property type="component" value="Unassembled WGS sequence"/>
</dbReference>
<keyword evidence="3" id="KW-0862">Zinc</keyword>
<name>A0A8H3Z2K4_VENIN</name>
<dbReference type="GO" id="GO:0005655">
    <property type="term" value="C:nucleolar ribonuclease P complex"/>
    <property type="evidence" value="ECO:0007669"/>
    <property type="project" value="TreeGrafter"/>
</dbReference>
<reference evidence="6 7" key="1">
    <citation type="submission" date="2018-12" db="EMBL/GenBank/DDBJ databases">
        <title>Venturia inaequalis Genome Resource.</title>
        <authorList>
            <person name="Lichtner F.J."/>
        </authorList>
    </citation>
    <scope>NUCLEOTIDE SEQUENCE [LARGE SCALE GENOMIC DNA]</scope>
    <source>
        <strain evidence="6 7">120213</strain>
    </source>
</reference>
<evidence type="ECO:0000256" key="2">
    <source>
        <dbReference type="ARBA" id="ARBA00022723"/>
    </source>
</evidence>
<feature type="compositionally biased region" description="Polar residues" evidence="5">
    <location>
        <begin position="61"/>
        <end position="79"/>
    </location>
</feature>
<evidence type="ECO:0000313" key="6">
    <source>
        <dbReference type="EMBL" id="KAE9977561.1"/>
    </source>
</evidence>
<organism evidence="6 7">
    <name type="scientific">Venturia inaequalis</name>
    <name type="common">Apple scab fungus</name>
    <dbReference type="NCBI Taxonomy" id="5025"/>
    <lineage>
        <taxon>Eukaryota</taxon>
        <taxon>Fungi</taxon>
        <taxon>Dikarya</taxon>
        <taxon>Ascomycota</taxon>
        <taxon>Pezizomycotina</taxon>
        <taxon>Dothideomycetes</taxon>
        <taxon>Pleosporomycetidae</taxon>
        <taxon>Venturiales</taxon>
        <taxon>Venturiaceae</taxon>
        <taxon>Venturia</taxon>
    </lineage>
</organism>
<dbReference type="Pfam" id="PF04032">
    <property type="entry name" value="Rpr2"/>
    <property type="match status" value="1"/>
</dbReference>
<dbReference type="EMBL" id="WNWS01000151">
    <property type="protein sequence ID" value="KAE9977561.1"/>
    <property type="molecule type" value="Genomic_DNA"/>
</dbReference>
<evidence type="ECO:0000256" key="3">
    <source>
        <dbReference type="ARBA" id="ARBA00022833"/>
    </source>
</evidence>
<dbReference type="AlphaFoldDB" id="A0A8H3Z2K4"/>